<dbReference type="Proteomes" id="UP000516428">
    <property type="component" value="Chromosome"/>
</dbReference>
<keyword evidence="17" id="KW-1185">Reference proteome</keyword>
<keyword evidence="12" id="KW-0119">Carbohydrate metabolism</keyword>
<dbReference type="RefSeq" id="WP_188336786.1">
    <property type="nucleotide sequence ID" value="NZ_CP061281.1"/>
</dbReference>
<proteinExistence type="inferred from homology"/>
<feature type="domain" description="Maltokinase N-terminal cap" evidence="15">
    <location>
        <begin position="31"/>
        <end position="120"/>
    </location>
</feature>
<evidence type="ECO:0000256" key="6">
    <source>
        <dbReference type="ARBA" id="ARBA00022600"/>
    </source>
</evidence>
<reference evidence="16 17" key="1">
    <citation type="submission" date="2020-09" db="EMBL/GenBank/DDBJ databases">
        <title>A novel species.</title>
        <authorList>
            <person name="Gao J."/>
        </authorList>
    </citation>
    <scope>NUCLEOTIDE SEQUENCE [LARGE SCALE GENOMIC DNA]</scope>
    <source>
        <strain evidence="16 17">CRXT-Y-14</strain>
    </source>
</reference>
<accession>A0A7H1B5N9</accession>
<evidence type="ECO:0000256" key="9">
    <source>
        <dbReference type="ARBA" id="ARBA00022777"/>
    </source>
</evidence>
<evidence type="ECO:0000256" key="12">
    <source>
        <dbReference type="ARBA" id="ARBA00023277"/>
    </source>
</evidence>
<evidence type="ECO:0000259" key="15">
    <source>
        <dbReference type="Pfam" id="PF18085"/>
    </source>
</evidence>
<evidence type="ECO:0000256" key="10">
    <source>
        <dbReference type="ARBA" id="ARBA00022840"/>
    </source>
</evidence>
<keyword evidence="8" id="KW-0547">Nucleotide-binding</keyword>
<keyword evidence="10" id="KW-0067">ATP-binding</keyword>
<evidence type="ECO:0000256" key="7">
    <source>
        <dbReference type="ARBA" id="ARBA00022679"/>
    </source>
</evidence>
<dbReference type="EC" id="2.7.1.175" evidence="4"/>
<evidence type="ECO:0000256" key="3">
    <source>
        <dbReference type="ARBA" id="ARBA00011245"/>
    </source>
</evidence>
<dbReference type="SUPFAM" id="SSF56112">
    <property type="entry name" value="Protein kinase-like (PK-like)"/>
    <property type="match status" value="1"/>
</dbReference>
<dbReference type="KEGG" id="sxn:IAG42_10675"/>
<dbReference type="InterPro" id="IPR011009">
    <property type="entry name" value="Kinase-like_dom_sf"/>
</dbReference>
<dbReference type="GO" id="GO:0016301">
    <property type="term" value="F:kinase activity"/>
    <property type="evidence" value="ECO:0007669"/>
    <property type="project" value="UniProtKB-KW"/>
</dbReference>
<comment type="subunit">
    <text evidence="3">Monomer.</text>
</comment>
<keyword evidence="11" id="KW-0320">Glycogen biosynthesis</keyword>
<evidence type="ECO:0000256" key="4">
    <source>
        <dbReference type="ARBA" id="ARBA00011962"/>
    </source>
</evidence>
<comment type="catalytic activity">
    <reaction evidence="14">
        <text>D-maltose + ATP = alpha-maltose 1-phosphate + ADP + H(+)</text>
        <dbReference type="Rhea" id="RHEA:31915"/>
        <dbReference type="ChEBI" id="CHEBI:15378"/>
        <dbReference type="ChEBI" id="CHEBI:17306"/>
        <dbReference type="ChEBI" id="CHEBI:30616"/>
        <dbReference type="ChEBI" id="CHEBI:63576"/>
        <dbReference type="ChEBI" id="CHEBI:456216"/>
        <dbReference type="EC" id="2.7.1.175"/>
    </reaction>
</comment>
<evidence type="ECO:0000313" key="16">
    <source>
        <dbReference type="EMBL" id="QNS04044.1"/>
    </source>
</evidence>
<comment type="pathway">
    <text evidence="1">Glycan biosynthesis; glycogen biosynthesis.</text>
</comment>
<gene>
    <name evidence="16" type="ORF">IAG42_10675</name>
</gene>
<evidence type="ECO:0000256" key="1">
    <source>
        <dbReference type="ARBA" id="ARBA00004964"/>
    </source>
</evidence>
<protein>
    <recommendedName>
        <fullName evidence="5">Maltokinase</fullName>
        <ecNumber evidence="4">2.7.1.175</ecNumber>
    </recommendedName>
    <alternativeName>
        <fullName evidence="13">Maltose-1-phosphate synthase</fullName>
    </alternativeName>
</protein>
<name>A0A7H1B5N9_9ACTN</name>
<dbReference type="UniPathway" id="UPA00164"/>
<evidence type="ECO:0000256" key="8">
    <source>
        <dbReference type="ARBA" id="ARBA00022741"/>
    </source>
</evidence>
<organism evidence="16 17">
    <name type="scientific">Streptomyces xanthii</name>
    <dbReference type="NCBI Taxonomy" id="2768069"/>
    <lineage>
        <taxon>Bacteria</taxon>
        <taxon>Bacillati</taxon>
        <taxon>Actinomycetota</taxon>
        <taxon>Actinomycetes</taxon>
        <taxon>Kitasatosporales</taxon>
        <taxon>Streptomycetaceae</taxon>
        <taxon>Streptomyces</taxon>
    </lineage>
</organism>
<keyword evidence="6" id="KW-0321">Glycogen metabolism</keyword>
<evidence type="ECO:0000256" key="5">
    <source>
        <dbReference type="ARBA" id="ARBA00013882"/>
    </source>
</evidence>
<evidence type="ECO:0000256" key="14">
    <source>
        <dbReference type="ARBA" id="ARBA00049067"/>
    </source>
</evidence>
<keyword evidence="9 16" id="KW-0418">Kinase</keyword>
<dbReference type="GO" id="GO:0005524">
    <property type="term" value="F:ATP binding"/>
    <property type="evidence" value="ECO:0007669"/>
    <property type="project" value="UniProtKB-KW"/>
</dbReference>
<dbReference type="AlphaFoldDB" id="A0A7H1B5N9"/>
<keyword evidence="7" id="KW-0808">Transferase</keyword>
<dbReference type="Gene3D" id="3.90.1200.10">
    <property type="match status" value="1"/>
</dbReference>
<evidence type="ECO:0000313" key="17">
    <source>
        <dbReference type="Proteomes" id="UP000516428"/>
    </source>
</evidence>
<dbReference type="InterPro" id="IPR040999">
    <property type="entry name" value="Mak_N_cap"/>
</dbReference>
<dbReference type="EMBL" id="CP061281">
    <property type="protein sequence ID" value="QNS04044.1"/>
    <property type="molecule type" value="Genomic_DNA"/>
</dbReference>
<comment type="similarity">
    <text evidence="2">Belongs to the aminoglycoside phosphotransferase family.</text>
</comment>
<evidence type="ECO:0000256" key="11">
    <source>
        <dbReference type="ARBA" id="ARBA00023056"/>
    </source>
</evidence>
<evidence type="ECO:0000256" key="2">
    <source>
        <dbReference type="ARBA" id="ARBA00006219"/>
    </source>
</evidence>
<dbReference type="GO" id="GO:0005978">
    <property type="term" value="P:glycogen biosynthetic process"/>
    <property type="evidence" value="ECO:0007669"/>
    <property type="project" value="UniProtKB-UniPathway"/>
</dbReference>
<dbReference type="Pfam" id="PF18085">
    <property type="entry name" value="Mak_N_cap"/>
    <property type="match status" value="1"/>
</dbReference>
<sequence>MSEAAARSTAPAGGGARPALADSLASPLRDWLPRQRWFAGKGLPVTGIDLDAVTPLLPGAALLHVLLRAHQPPAEEGPGERYQLLIGADERVPPALAPAVIGHVDRGPLAGLTVYDALQDPRRAAVLLERLRTPGPLGDLRFHRGPHGRVPPGLPARPLRAEQSNSSVVYGDRLIAKVFRRVRPGTNPDLELPLALARAGCTRVPAPVAWFETYESGGAGEPTTLGILQPYVRGATDGWELALSRLASGTDFTAEARELGRATAEVHAALAGSLPTVTLTRPRTEELAASMIRRLDATARQVPALLPHVPALRGAFADLAVGAPVRRAQRIHGDLHLGQFLRTRSGGWQLIDFEGEPSRPLAERRMPHPPHRDVAGMLRSFDYAARSHRPYDPSWARACRAAYCEGYAAATGCDPRADPPLLRAYETDKAVYESLYEARHRPTWLEVPLAALSELASPG</sequence>
<evidence type="ECO:0000256" key="13">
    <source>
        <dbReference type="ARBA" id="ARBA00031251"/>
    </source>
</evidence>